<reference evidence="1 2" key="1">
    <citation type="submission" date="2015-01" db="EMBL/GenBank/DDBJ databases">
        <title>Evolution of Trichinella species and genotypes.</title>
        <authorList>
            <person name="Korhonen P.K."/>
            <person name="Edoardo P."/>
            <person name="Giuseppe L.R."/>
            <person name="Gasser R.B."/>
        </authorList>
    </citation>
    <scope>NUCLEOTIDE SEQUENCE [LARGE SCALE GENOMIC DNA]</scope>
    <source>
        <strain evidence="1">ISS470</strain>
    </source>
</reference>
<dbReference type="AlphaFoldDB" id="A0A0V1DLH5"/>
<evidence type="ECO:0000313" key="1">
    <source>
        <dbReference type="EMBL" id="KRY62489.1"/>
    </source>
</evidence>
<accession>A0A0V1DLH5</accession>
<evidence type="ECO:0000313" key="2">
    <source>
        <dbReference type="Proteomes" id="UP000054995"/>
    </source>
</evidence>
<proteinExistence type="predicted"/>
<keyword evidence="2" id="KW-1185">Reference proteome</keyword>
<dbReference type="Proteomes" id="UP000054995">
    <property type="component" value="Unassembled WGS sequence"/>
</dbReference>
<sequence>MKTTTLTNTSEKRHLFSLSSLRANLSAICL</sequence>
<name>A0A0V1DLH5_TRIPS</name>
<dbReference type="EMBL" id="JYDT01003338">
    <property type="protein sequence ID" value="KRY62489.1"/>
    <property type="molecule type" value="Genomic_DNA"/>
</dbReference>
<comment type="caution">
    <text evidence="1">The sequence shown here is derived from an EMBL/GenBank/DDBJ whole genome shotgun (WGS) entry which is preliminary data.</text>
</comment>
<gene>
    <name evidence="1" type="ORF">T4D_5094</name>
</gene>
<protein>
    <submittedName>
        <fullName evidence="1">Uncharacterized protein</fullName>
    </submittedName>
</protein>
<organism evidence="1 2">
    <name type="scientific">Trichinella pseudospiralis</name>
    <name type="common">Parasitic roundworm</name>
    <dbReference type="NCBI Taxonomy" id="6337"/>
    <lineage>
        <taxon>Eukaryota</taxon>
        <taxon>Metazoa</taxon>
        <taxon>Ecdysozoa</taxon>
        <taxon>Nematoda</taxon>
        <taxon>Enoplea</taxon>
        <taxon>Dorylaimia</taxon>
        <taxon>Trichinellida</taxon>
        <taxon>Trichinellidae</taxon>
        <taxon>Trichinella</taxon>
    </lineage>
</organism>